<keyword evidence="2" id="KW-1185">Reference proteome</keyword>
<accession>A0A8X6UJ82</accession>
<dbReference type="EMBL" id="BMAW01080622">
    <property type="protein sequence ID" value="GFU20478.1"/>
    <property type="molecule type" value="Genomic_DNA"/>
</dbReference>
<reference evidence="1" key="1">
    <citation type="submission" date="2020-08" db="EMBL/GenBank/DDBJ databases">
        <title>Multicomponent nature underlies the extraordinary mechanical properties of spider dragline silk.</title>
        <authorList>
            <person name="Kono N."/>
            <person name="Nakamura H."/>
            <person name="Mori M."/>
            <person name="Yoshida Y."/>
            <person name="Ohtoshi R."/>
            <person name="Malay A.D."/>
            <person name="Moran D.A.P."/>
            <person name="Tomita M."/>
            <person name="Numata K."/>
            <person name="Arakawa K."/>
        </authorList>
    </citation>
    <scope>NUCLEOTIDE SEQUENCE</scope>
</reference>
<comment type="caution">
    <text evidence="1">The sequence shown here is derived from an EMBL/GenBank/DDBJ whole genome shotgun (WGS) entry which is preliminary data.</text>
</comment>
<proteinExistence type="predicted"/>
<dbReference type="AlphaFoldDB" id="A0A8X6UJ82"/>
<sequence>MIDIKTLIEETDIFKTDPEFVRGIIKTIAEDQKTKTDEENSKSEFERVRLARLEKELELEKLRLQTSSENINNISTDSEYAVNNLENLI</sequence>
<evidence type="ECO:0000313" key="2">
    <source>
        <dbReference type="Proteomes" id="UP000887013"/>
    </source>
</evidence>
<name>A0A8X6UJ82_NEPPI</name>
<dbReference type="Proteomes" id="UP000887013">
    <property type="component" value="Unassembled WGS sequence"/>
</dbReference>
<organism evidence="1 2">
    <name type="scientific">Nephila pilipes</name>
    <name type="common">Giant wood spider</name>
    <name type="synonym">Nephila maculata</name>
    <dbReference type="NCBI Taxonomy" id="299642"/>
    <lineage>
        <taxon>Eukaryota</taxon>
        <taxon>Metazoa</taxon>
        <taxon>Ecdysozoa</taxon>
        <taxon>Arthropoda</taxon>
        <taxon>Chelicerata</taxon>
        <taxon>Arachnida</taxon>
        <taxon>Araneae</taxon>
        <taxon>Araneomorphae</taxon>
        <taxon>Entelegynae</taxon>
        <taxon>Araneoidea</taxon>
        <taxon>Nephilidae</taxon>
        <taxon>Nephila</taxon>
    </lineage>
</organism>
<gene>
    <name evidence="1" type="ORF">NPIL_683381</name>
</gene>
<evidence type="ECO:0000313" key="1">
    <source>
        <dbReference type="EMBL" id="GFU20478.1"/>
    </source>
</evidence>
<protein>
    <submittedName>
        <fullName evidence="1">Uncharacterized protein</fullName>
    </submittedName>
</protein>